<comment type="subcellular location">
    <subcellularLocation>
        <location evidence="2">Nucleus</location>
        <location evidence="2">Nucleolus</location>
    </subcellularLocation>
</comment>
<name>A0A165EV82_EXIGL</name>
<accession>A0A165EV82</accession>
<feature type="region of interest" description="Disordered" evidence="6">
    <location>
        <begin position="274"/>
        <end position="323"/>
    </location>
</feature>
<reference evidence="7 8" key="1">
    <citation type="journal article" date="2016" name="Mol. Biol. Evol.">
        <title>Comparative Genomics of Early-Diverging Mushroom-Forming Fungi Provides Insights into the Origins of Lignocellulose Decay Capabilities.</title>
        <authorList>
            <person name="Nagy L.G."/>
            <person name="Riley R."/>
            <person name="Tritt A."/>
            <person name="Adam C."/>
            <person name="Daum C."/>
            <person name="Floudas D."/>
            <person name="Sun H."/>
            <person name="Yadav J.S."/>
            <person name="Pangilinan J."/>
            <person name="Larsson K.H."/>
            <person name="Matsuura K."/>
            <person name="Barry K."/>
            <person name="Labutti K."/>
            <person name="Kuo R."/>
            <person name="Ohm R.A."/>
            <person name="Bhattacharya S.S."/>
            <person name="Shirouzu T."/>
            <person name="Yoshinaga Y."/>
            <person name="Martin F.M."/>
            <person name="Grigoriev I.V."/>
            <person name="Hibbett D.S."/>
        </authorList>
    </citation>
    <scope>NUCLEOTIDE SEQUENCE [LARGE SCALE GENOMIC DNA]</scope>
    <source>
        <strain evidence="7 8">HHB12029</strain>
    </source>
</reference>
<feature type="compositionally biased region" description="Basic and acidic residues" evidence="6">
    <location>
        <begin position="284"/>
        <end position="295"/>
    </location>
</feature>
<organism evidence="7 8">
    <name type="scientific">Exidia glandulosa HHB12029</name>
    <dbReference type="NCBI Taxonomy" id="1314781"/>
    <lineage>
        <taxon>Eukaryota</taxon>
        <taxon>Fungi</taxon>
        <taxon>Dikarya</taxon>
        <taxon>Basidiomycota</taxon>
        <taxon>Agaricomycotina</taxon>
        <taxon>Agaricomycetes</taxon>
        <taxon>Auriculariales</taxon>
        <taxon>Exidiaceae</taxon>
        <taxon>Exidia</taxon>
    </lineage>
</organism>
<protein>
    <submittedName>
        <fullName evidence="7">Small-subunit processome</fullName>
    </submittedName>
</protein>
<keyword evidence="4" id="KW-0698">rRNA processing</keyword>
<dbReference type="InParanoid" id="A0A165EV82"/>
<evidence type="ECO:0000313" key="8">
    <source>
        <dbReference type="Proteomes" id="UP000077266"/>
    </source>
</evidence>
<keyword evidence="5" id="KW-0539">Nucleus</keyword>
<evidence type="ECO:0000256" key="2">
    <source>
        <dbReference type="ARBA" id="ARBA00004604"/>
    </source>
</evidence>
<evidence type="ECO:0000256" key="1">
    <source>
        <dbReference type="ARBA" id="ARBA00004099"/>
    </source>
</evidence>
<feature type="region of interest" description="Disordered" evidence="6">
    <location>
        <begin position="207"/>
        <end position="251"/>
    </location>
</feature>
<dbReference type="AlphaFoldDB" id="A0A165EV82"/>
<evidence type="ECO:0000313" key="7">
    <source>
        <dbReference type="EMBL" id="KZV87762.1"/>
    </source>
</evidence>
<dbReference type="FunCoup" id="A0A165EV82">
    <property type="interactions" value="472"/>
</dbReference>
<evidence type="ECO:0000256" key="3">
    <source>
        <dbReference type="ARBA" id="ARBA00008105"/>
    </source>
</evidence>
<feature type="compositionally biased region" description="Basic residues" evidence="6">
    <location>
        <begin position="8"/>
        <end position="20"/>
    </location>
</feature>
<comment type="function">
    <text evidence="1">Involved in nucleolar processing of pre-18S ribosomal RNA.</text>
</comment>
<dbReference type="Pfam" id="PF03998">
    <property type="entry name" value="Utp11"/>
    <property type="match status" value="1"/>
</dbReference>
<dbReference type="GO" id="GO:0032040">
    <property type="term" value="C:small-subunit processome"/>
    <property type="evidence" value="ECO:0007669"/>
    <property type="project" value="InterPro"/>
</dbReference>
<dbReference type="STRING" id="1314781.A0A165EV82"/>
<feature type="compositionally biased region" description="Basic residues" evidence="6">
    <location>
        <begin position="307"/>
        <end position="316"/>
    </location>
</feature>
<evidence type="ECO:0000256" key="5">
    <source>
        <dbReference type="ARBA" id="ARBA00023242"/>
    </source>
</evidence>
<evidence type="ECO:0000256" key="4">
    <source>
        <dbReference type="ARBA" id="ARBA00022552"/>
    </source>
</evidence>
<dbReference type="InterPro" id="IPR007144">
    <property type="entry name" value="SSU_processome_Utp11"/>
</dbReference>
<dbReference type="PANTHER" id="PTHR12838">
    <property type="entry name" value="U3 SMALL NUCLEOLAR RNA-ASSOCIATED PROTEIN 11"/>
    <property type="match status" value="1"/>
</dbReference>
<feature type="compositionally biased region" description="Acidic residues" evidence="6">
    <location>
        <begin position="130"/>
        <end position="139"/>
    </location>
</feature>
<comment type="similarity">
    <text evidence="3">Belongs to the UTP11 family.</text>
</comment>
<feature type="region of interest" description="Disordered" evidence="6">
    <location>
        <begin position="1"/>
        <end position="20"/>
    </location>
</feature>
<evidence type="ECO:0000256" key="6">
    <source>
        <dbReference type="SAM" id="MobiDB-lite"/>
    </source>
</evidence>
<proteinExistence type="inferred from homology"/>
<dbReference type="Proteomes" id="UP000077266">
    <property type="component" value="Unassembled WGS sequence"/>
</dbReference>
<keyword evidence="8" id="KW-1185">Reference proteome</keyword>
<feature type="region of interest" description="Disordered" evidence="6">
    <location>
        <begin position="130"/>
        <end position="194"/>
    </location>
</feature>
<gene>
    <name evidence="7" type="ORF">EXIGLDRAFT_679641</name>
</gene>
<sequence>MSSSLRNSLHRRNHKERGQLAHRTRLGILEKHKDYVLRARDYHSKQDRIHRLKEKAATRNQDEFYFGMVNQRTKDGVHVQERGNAVMPVDIVKVLKTQDGNYIRTVRAAGAKKIDALKTELGAITDLPAGDEWEDEDLSSQEKRALQEAGLLPGASGSKKRKRAGPKHLVFVESEEQARSLATPSAPVAQVEPVDEATDAADDLGWAIETKKKRKRDVVPTSSSTGQSAEGKDDDEGSKPKRHRSQVIKELAARLTRDRSLKFAERELEMQKLLMGKGAAKKLRGLEKDGAGKRDEDDEDDFDVPGKRSRKGKKQVKMTPEEEAAWKPRVYKWKFDRKR</sequence>
<dbReference type="OrthoDB" id="29058at2759"/>
<dbReference type="PANTHER" id="PTHR12838:SF0">
    <property type="entry name" value="U3 SMALL NUCLEOLAR RNA-ASSOCIATED PROTEIN 11-RELATED"/>
    <property type="match status" value="1"/>
</dbReference>
<dbReference type="EMBL" id="KV426116">
    <property type="protein sequence ID" value="KZV87762.1"/>
    <property type="molecule type" value="Genomic_DNA"/>
</dbReference>
<dbReference type="GO" id="GO:0006364">
    <property type="term" value="P:rRNA processing"/>
    <property type="evidence" value="ECO:0007669"/>
    <property type="project" value="UniProtKB-KW"/>
</dbReference>